<protein>
    <submittedName>
        <fullName evidence="3">Uncharacterized protein</fullName>
    </submittedName>
</protein>
<dbReference type="GeneID" id="89970044"/>
<dbReference type="Proteomes" id="UP001358417">
    <property type="component" value="Unassembled WGS sequence"/>
</dbReference>
<sequence length="255" mass="28123">MHLLNLAILSLVGSTDAWQAGRPRYGLVGFSFYLYDPPCASACQGVFRKNPIFCTDAASFKGSGTAGMSHGGSPMESSDTLQNYTTTPSAACLAASEDFLTSEAWCIHEKCTDIHIWKLEKWWENYVVGNFESDPPPSLSYGAALALVTSKPSYTCAKGINMNGTCLPNESIWSARFLAIDKYNEVENQHEYFGLVVFLTSIGLPIVLSLFRFAPFSKRWASTLNGRIIYTSIHRSWRNSFVVAVFDQPPTLGQA</sequence>
<keyword evidence="2" id="KW-0732">Signal</keyword>
<proteinExistence type="predicted"/>
<gene>
    <name evidence="3" type="ORF">LTR84_001828</name>
</gene>
<dbReference type="AlphaFoldDB" id="A0AAV9NBL9"/>
<keyword evidence="1" id="KW-0812">Transmembrane</keyword>
<keyword evidence="4" id="KW-1185">Reference proteome</keyword>
<dbReference type="RefSeq" id="XP_064706991.1">
    <property type="nucleotide sequence ID" value="XM_064845446.1"/>
</dbReference>
<evidence type="ECO:0000313" key="3">
    <source>
        <dbReference type="EMBL" id="KAK5053866.1"/>
    </source>
</evidence>
<comment type="caution">
    <text evidence="3">The sequence shown here is derived from an EMBL/GenBank/DDBJ whole genome shotgun (WGS) entry which is preliminary data.</text>
</comment>
<evidence type="ECO:0000313" key="4">
    <source>
        <dbReference type="Proteomes" id="UP001358417"/>
    </source>
</evidence>
<organism evidence="3 4">
    <name type="scientific">Exophiala bonariae</name>
    <dbReference type="NCBI Taxonomy" id="1690606"/>
    <lineage>
        <taxon>Eukaryota</taxon>
        <taxon>Fungi</taxon>
        <taxon>Dikarya</taxon>
        <taxon>Ascomycota</taxon>
        <taxon>Pezizomycotina</taxon>
        <taxon>Eurotiomycetes</taxon>
        <taxon>Chaetothyriomycetidae</taxon>
        <taxon>Chaetothyriales</taxon>
        <taxon>Herpotrichiellaceae</taxon>
        <taxon>Exophiala</taxon>
    </lineage>
</organism>
<dbReference type="EMBL" id="JAVRRD010000011">
    <property type="protein sequence ID" value="KAK5053866.1"/>
    <property type="molecule type" value="Genomic_DNA"/>
</dbReference>
<keyword evidence="1" id="KW-0472">Membrane</keyword>
<evidence type="ECO:0000256" key="2">
    <source>
        <dbReference type="SAM" id="SignalP"/>
    </source>
</evidence>
<name>A0AAV9NBL9_9EURO</name>
<feature type="chain" id="PRO_5043832893" evidence="2">
    <location>
        <begin position="18"/>
        <end position="255"/>
    </location>
</feature>
<evidence type="ECO:0000256" key="1">
    <source>
        <dbReference type="SAM" id="Phobius"/>
    </source>
</evidence>
<reference evidence="3 4" key="1">
    <citation type="submission" date="2023-08" db="EMBL/GenBank/DDBJ databases">
        <title>Black Yeasts Isolated from many extreme environments.</title>
        <authorList>
            <person name="Coleine C."/>
            <person name="Stajich J.E."/>
            <person name="Selbmann L."/>
        </authorList>
    </citation>
    <scope>NUCLEOTIDE SEQUENCE [LARGE SCALE GENOMIC DNA]</scope>
    <source>
        <strain evidence="3 4">CCFEE 5792</strain>
    </source>
</reference>
<feature type="transmembrane region" description="Helical" evidence="1">
    <location>
        <begin position="192"/>
        <end position="211"/>
    </location>
</feature>
<keyword evidence="1" id="KW-1133">Transmembrane helix</keyword>
<feature type="signal peptide" evidence="2">
    <location>
        <begin position="1"/>
        <end position="17"/>
    </location>
</feature>
<accession>A0AAV9NBL9</accession>